<dbReference type="CDD" id="cd01561">
    <property type="entry name" value="CBS_like"/>
    <property type="match status" value="1"/>
</dbReference>
<feature type="compositionally biased region" description="Polar residues" evidence="5">
    <location>
        <begin position="323"/>
        <end position="339"/>
    </location>
</feature>
<dbReference type="Gene3D" id="3.40.50.1100">
    <property type="match status" value="2"/>
</dbReference>
<feature type="compositionally biased region" description="Low complexity" evidence="5">
    <location>
        <begin position="350"/>
        <end position="365"/>
    </location>
</feature>
<name>A0ABQ2YV62_9ACTN</name>
<comment type="caution">
    <text evidence="7">The sequence shown here is derived from an EMBL/GenBank/DDBJ whole genome shotgun (WGS) entry which is preliminary data.</text>
</comment>
<keyword evidence="3" id="KW-0808">Transferase</keyword>
<comment type="cofactor">
    <cofactor evidence="1">
        <name>pyridoxal 5'-phosphate</name>
        <dbReference type="ChEBI" id="CHEBI:597326"/>
    </cofactor>
</comment>
<keyword evidence="4" id="KW-0663">Pyridoxal phosphate</keyword>
<organism evidence="7 8">
    <name type="scientific">Streptomyces hiroshimensis</name>
    <dbReference type="NCBI Taxonomy" id="66424"/>
    <lineage>
        <taxon>Bacteria</taxon>
        <taxon>Bacillati</taxon>
        <taxon>Actinomycetota</taxon>
        <taxon>Actinomycetes</taxon>
        <taxon>Kitasatosporales</taxon>
        <taxon>Streptomycetaceae</taxon>
        <taxon>Streptomyces</taxon>
    </lineage>
</organism>
<dbReference type="PANTHER" id="PTHR10314">
    <property type="entry name" value="CYSTATHIONINE BETA-SYNTHASE"/>
    <property type="match status" value="1"/>
</dbReference>
<sequence length="365" mass="39207">MIYQSTHEMILDDVFLDLSGFISGVDVLLKLEGFNPAGSIKMKAAVGLVEDAESRGVLRPGGHVIESSSGNLGIALSSVCAARGYRFTCVVDPNTSALSIALMEAFGAQVVSVDQRDANGGFLQSRIDYIHRRLAEDPALVWPNQYANPANPKAHYERTAAAIVKQGLDIDYLFVGAGTTGTLMGCVAYFREHSPNTRVIAVDTVGSVTFGKPPGRRYIPGLGTSRRPEIFDPEQIEHMVMVPEAEAVRMCRRLAAQRGIVAGGSTGSVLAAVEAQRDEIPAGARVMAIAPDFGDRYLSTIYNDTWVQERFGAEATVPHQRGQHSQHSQNGPHSQNGQHGQHRPHGHSATTPHPTPGTVVPVLKG</sequence>
<reference evidence="8" key="1">
    <citation type="journal article" date="2019" name="Int. J. Syst. Evol. Microbiol.">
        <title>The Global Catalogue of Microorganisms (GCM) 10K type strain sequencing project: providing services to taxonomists for standard genome sequencing and annotation.</title>
        <authorList>
            <consortium name="The Broad Institute Genomics Platform"/>
            <consortium name="The Broad Institute Genome Sequencing Center for Infectious Disease"/>
            <person name="Wu L."/>
            <person name="Ma J."/>
        </authorList>
    </citation>
    <scope>NUCLEOTIDE SEQUENCE [LARGE SCALE GENOMIC DNA]</scope>
    <source>
        <strain evidence="8">JCM 4586</strain>
    </source>
</reference>
<gene>
    <name evidence="7" type="primary">cysK</name>
    <name evidence="7" type="ORF">GCM10010324_44780</name>
</gene>
<dbReference type="RefSeq" id="WP_190023485.1">
    <property type="nucleotide sequence ID" value="NZ_BMUT01000009.1"/>
</dbReference>
<dbReference type="InterPro" id="IPR023927">
    <property type="entry name" value="SbnA"/>
</dbReference>
<evidence type="ECO:0000256" key="4">
    <source>
        <dbReference type="ARBA" id="ARBA00022898"/>
    </source>
</evidence>
<dbReference type="InterPro" id="IPR050214">
    <property type="entry name" value="Cys_Synth/Cystath_Beta-Synth"/>
</dbReference>
<evidence type="ECO:0000259" key="6">
    <source>
        <dbReference type="Pfam" id="PF00291"/>
    </source>
</evidence>
<evidence type="ECO:0000256" key="3">
    <source>
        <dbReference type="ARBA" id="ARBA00022679"/>
    </source>
</evidence>
<accession>A0ABQ2YV62</accession>
<evidence type="ECO:0000256" key="1">
    <source>
        <dbReference type="ARBA" id="ARBA00001933"/>
    </source>
</evidence>
<dbReference type="NCBIfam" id="TIGR03945">
    <property type="entry name" value="PLP_SbnA_fam"/>
    <property type="match status" value="1"/>
</dbReference>
<evidence type="ECO:0000313" key="8">
    <source>
        <dbReference type="Proteomes" id="UP000659223"/>
    </source>
</evidence>
<evidence type="ECO:0000256" key="5">
    <source>
        <dbReference type="SAM" id="MobiDB-lite"/>
    </source>
</evidence>
<evidence type="ECO:0000313" key="7">
    <source>
        <dbReference type="EMBL" id="GGX93752.1"/>
    </source>
</evidence>
<proteinExistence type="predicted"/>
<dbReference type="Proteomes" id="UP000659223">
    <property type="component" value="Unassembled WGS sequence"/>
</dbReference>
<dbReference type="InterPro" id="IPR036052">
    <property type="entry name" value="TrpB-like_PALP_sf"/>
</dbReference>
<feature type="region of interest" description="Disordered" evidence="5">
    <location>
        <begin position="315"/>
        <end position="365"/>
    </location>
</feature>
<feature type="domain" description="Tryptophan synthase beta chain-like PALP" evidence="6">
    <location>
        <begin position="23"/>
        <end position="292"/>
    </location>
</feature>
<dbReference type="SUPFAM" id="SSF53686">
    <property type="entry name" value="Tryptophan synthase beta subunit-like PLP-dependent enzymes"/>
    <property type="match status" value="1"/>
</dbReference>
<keyword evidence="8" id="KW-1185">Reference proteome</keyword>
<protein>
    <submittedName>
        <fullName evidence="7">2,3-diaminopropionate biosynthesis protein SbnA</fullName>
    </submittedName>
</protein>
<dbReference type="EMBL" id="BMUT01000009">
    <property type="protein sequence ID" value="GGX93752.1"/>
    <property type="molecule type" value="Genomic_DNA"/>
</dbReference>
<comment type="subunit">
    <text evidence="2">Homodimer.</text>
</comment>
<dbReference type="InterPro" id="IPR001926">
    <property type="entry name" value="TrpB-like_PALP"/>
</dbReference>
<evidence type="ECO:0000256" key="2">
    <source>
        <dbReference type="ARBA" id="ARBA00011738"/>
    </source>
</evidence>
<dbReference type="Pfam" id="PF00291">
    <property type="entry name" value="PALP"/>
    <property type="match status" value="1"/>
</dbReference>